<keyword evidence="1" id="KW-1133">Transmembrane helix</keyword>
<keyword evidence="5" id="KW-1185">Reference proteome</keyword>
<dbReference type="Gene3D" id="3.30.450.20">
    <property type="entry name" value="PAS domain"/>
    <property type="match status" value="2"/>
</dbReference>
<comment type="caution">
    <text evidence="4">The sequence shown here is derived from an EMBL/GenBank/DDBJ whole genome shotgun (WGS) entry which is preliminary data.</text>
</comment>
<evidence type="ECO:0000259" key="2">
    <source>
        <dbReference type="PROSITE" id="PS50883"/>
    </source>
</evidence>
<dbReference type="PANTHER" id="PTHR44757:SF2">
    <property type="entry name" value="BIOFILM ARCHITECTURE MAINTENANCE PROTEIN MBAA"/>
    <property type="match status" value="1"/>
</dbReference>
<dbReference type="EMBL" id="JBHRTR010000028">
    <property type="protein sequence ID" value="MFC3228702.1"/>
    <property type="molecule type" value="Genomic_DNA"/>
</dbReference>
<dbReference type="CDD" id="cd01948">
    <property type="entry name" value="EAL"/>
    <property type="match status" value="1"/>
</dbReference>
<dbReference type="InterPro" id="IPR000160">
    <property type="entry name" value="GGDEF_dom"/>
</dbReference>
<dbReference type="InterPro" id="IPR001633">
    <property type="entry name" value="EAL_dom"/>
</dbReference>
<keyword evidence="1" id="KW-0812">Transmembrane</keyword>
<dbReference type="InterPro" id="IPR029787">
    <property type="entry name" value="Nucleotide_cyclase"/>
</dbReference>
<dbReference type="SUPFAM" id="SSF141868">
    <property type="entry name" value="EAL domain-like"/>
    <property type="match status" value="1"/>
</dbReference>
<evidence type="ECO:0000256" key="1">
    <source>
        <dbReference type="SAM" id="Phobius"/>
    </source>
</evidence>
<dbReference type="SMART" id="SM00052">
    <property type="entry name" value="EAL"/>
    <property type="match status" value="1"/>
</dbReference>
<dbReference type="InterPro" id="IPR035965">
    <property type="entry name" value="PAS-like_dom_sf"/>
</dbReference>
<reference evidence="5" key="1">
    <citation type="journal article" date="2019" name="Int. J. Syst. Evol. Microbiol.">
        <title>The Global Catalogue of Microorganisms (GCM) 10K type strain sequencing project: providing services to taxonomists for standard genome sequencing and annotation.</title>
        <authorList>
            <consortium name="The Broad Institute Genomics Platform"/>
            <consortium name="The Broad Institute Genome Sequencing Center for Infectious Disease"/>
            <person name="Wu L."/>
            <person name="Ma J."/>
        </authorList>
    </citation>
    <scope>NUCLEOTIDE SEQUENCE [LARGE SCALE GENOMIC DNA]</scope>
    <source>
        <strain evidence="5">KCTC 42964</strain>
    </source>
</reference>
<dbReference type="RefSeq" id="WP_379902076.1">
    <property type="nucleotide sequence ID" value="NZ_JBHRTR010000028.1"/>
</dbReference>
<dbReference type="PANTHER" id="PTHR44757">
    <property type="entry name" value="DIGUANYLATE CYCLASE DGCP"/>
    <property type="match status" value="1"/>
</dbReference>
<evidence type="ECO:0000313" key="5">
    <source>
        <dbReference type="Proteomes" id="UP001595528"/>
    </source>
</evidence>
<evidence type="ECO:0000313" key="4">
    <source>
        <dbReference type="EMBL" id="MFC3228702.1"/>
    </source>
</evidence>
<dbReference type="InterPro" id="IPR043128">
    <property type="entry name" value="Rev_trsase/Diguanyl_cyclase"/>
</dbReference>
<feature type="transmembrane region" description="Helical" evidence="1">
    <location>
        <begin position="28"/>
        <end position="48"/>
    </location>
</feature>
<dbReference type="InterPro" id="IPR035919">
    <property type="entry name" value="EAL_sf"/>
</dbReference>
<keyword evidence="1" id="KW-0472">Membrane</keyword>
<evidence type="ECO:0000259" key="3">
    <source>
        <dbReference type="PROSITE" id="PS50887"/>
    </source>
</evidence>
<protein>
    <submittedName>
        <fullName evidence="4">EAL domain-containing protein</fullName>
    </submittedName>
</protein>
<dbReference type="SUPFAM" id="SSF55073">
    <property type="entry name" value="Nucleotide cyclase"/>
    <property type="match status" value="1"/>
</dbReference>
<dbReference type="Gene3D" id="3.30.70.270">
    <property type="match status" value="1"/>
</dbReference>
<proteinExistence type="predicted"/>
<sequence>MSSFASPLLDLRSTTPTDHALMRPGVRALALGVGVWLLVALVLAGLFWQSYRLDEDQAMSHLAELAHRQQIRNDVILHATQGLTVSLAGSLAPILQERRLARQILGTGLPPSAEAAFVRRAWERSTELLAGRPSLAGLSVITTEGEVLAGTQGMLMPPRDAGDRMALLEEAPAQGVDLLPPVHDPLLGGWQLPLVRRILAGDGSLLGFIEARIWLPALTSAIAESDLRRIVTATMLRDDGVILATYPADAEVLGRTARDFADTHWRVGGGAGRDLPDRPVLPADGSLAYDLSSAFRTLILVGAPPGWVTATWLGRMWPYLALSAAVLLTALLAIAAAARQIGRRAQAMARMRFQNMLLAAQQDSSLQGVAIVDDEGNLRYFNRQIENVWRLHGLLTAGQRIETMLDRIAAMLAEPCEIRRLAEECETLTAGTRREVLHLRDARRVECTVKALVDARGAVTGRIWSFLDVSAELRAEEAIRWRSDYDPLTHLPNRSLFKRRLSEMMIAAREEGESGALLYIDLDGFKWINDTRGHAIGDQLLIQVSDRLSACVRSRDGVARLGGDEFVVMLPRVSSEIDARNMARRILTAVAEPYSVDHHLCHLSASIGIVLFPSERDDVTALLKKADMSMYAAKADGKNRYCFFTPEMDAAAAERQRIEVDMRAALGTGQFVFHYQPIVDLARGELAGFEALLRWHHPTDGVLAPGRFVEVAEETGLINRISADAILQAARDLGPLLGARPELHLAVNLSVRQFQDESLVELLASLRAQGEVPLDRFLFEITESLMMSGDTNTRRMFDLVRGSGAKIAVDDFGTGYSSLVYLQNFPVDYLKVDRSFVANMLENEESRQLVSSILSMAKSLRMEAIAEGVENEAQMRHLQQQQCEFAQGYYFCRPLALQDALAFAEDREAMAVTTASLAAQ</sequence>
<feature type="transmembrane region" description="Helical" evidence="1">
    <location>
        <begin position="319"/>
        <end position="342"/>
    </location>
</feature>
<dbReference type="NCBIfam" id="TIGR00254">
    <property type="entry name" value="GGDEF"/>
    <property type="match status" value="1"/>
</dbReference>
<dbReference type="SUPFAM" id="SSF55785">
    <property type="entry name" value="PYP-like sensor domain (PAS domain)"/>
    <property type="match status" value="1"/>
</dbReference>
<dbReference type="SMART" id="SM00267">
    <property type="entry name" value="GGDEF"/>
    <property type="match status" value="1"/>
</dbReference>
<organism evidence="4 5">
    <name type="scientific">Marinibaculum pumilum</name>
    <dbReference type="NCBI Taxonomy" id="1766165"/>
    <lineage>
        <taxon>Bacteria</taxon>
        <taxon>Pseudomonadati</taxon>
        <taxon>Pseudomonadota</taxon>
        <taxon>Alphaproteobacteria</taxon>
        <taxon>Rhodospirillales</taxon>
        <taxon>Rhodospirillaceae</taxon>
        <taxon>Marinibaculum</taxon>
    </lineage>
</organism>
<dbReference type="Pfam" id="PF00990">
    <property type="entry name" value="GGDEF"/>
    <property type="match status" value="1"/>
</dbReference>
<dbReference type="PROSITE" id="PS50887">
    <property type="entry name" value="GGDEF"/>
    <property type="match status" value="1"/>
</dbReference>
<dbReference type="CDD" id="cd01949">
    <property type="entry name" value="GGDEF"/>
    <property type="match status" value="1"/>
</dbReference>
<gene>
    <name evidence="4" type="ORF">ACFOGJ_15770</name>
</gene>
<name>A0ABV7L273_9PROT</name>
<dbReference type="InterPro" id="IPR052155">
    <property type="entry name" value="Biofilm_reg_signaling"/>
</dbReference>
<accession>A0ABV7L273</accession>
<feature type="domain" description="GGDEF" evidence="3">
    <location>
        <begin position="513"/>
        <end position="646"/>
    </location>
</feature>
<feature type="domain" description="EAL" evidence="2">
    <location>
        <begin position="655"/>
        <end position="908"/>
    </location>
</feature>
<dbReference type="Pfam" id="PF00563">
    <property type="entry name" value="EAL"/>
    <property type="match status" value="1"/>
</dbReference>
<dbReference type="PROSITE" id="PS50883">
    <property type="entry name" value="EAL"/>
    <property type="match status" value="1"/>
</dbReference>
<dbReference type="Gene3D" id="3.20.20.450">
    <property type="entry name" value="EAL domain"/>
    <property type="match status" value="1"/>
</dbReference>
<dbReference type="Proteomes" id="UP001595528">
    <property type="component" value="Unassembled WGS sequence"/>
</dbReference>